<dbReference type="AlphaFoldDB" id="A0A371CM72"/>
<protein>
    <recommendedName>
        <fullName evidence="3">Carboxylic ester hydrolase</fullName>
        <ecNumber evidence="3">3.1.1.-</ecNumber>
    </recommendedName>
</protein>
<organism evidence="5 6">
    <name type="scientific">Lentinus brumalis</name>
    <dbReference type="NCBI Taxonomy" id="2498619"/>
    <lineage>
        <taxon>Eukaryota</taxon>
        <taxon>Fungi</taxon>
        <taxon>Dikarya</taxon>
        <taxon>Basidiomycota</taxon>
        <taxon>Agaricomycotina</taxon>
        <taxon>Agaricomycetes</taxon>
        <taxon>Polyporales</taxon>
        <taxon>Polyporaceae</taxon>
        <taxon>Lentinus</taxon>
    </lineage>
</organism>
<dbReference type="PROSITE" id="PS00122">
    <property type="entry name" value="CARBOXYLESTERASE_B_1"/>
    <property type="match status" value="1"/>
</dbReference>
<dbReference type="InterPro" id="IPR029058">
    <property type="entry name" value="AB_hydrolase_fold"/>
</dbReference>
<comment type="similarity">
    <text evidence="1 3">Belongs to the type-B carboxylesterase/lipase family.</text>
</comment>
<dbReference type="SUPFAM" id="SSF53474">
    <property type="entry name" value="alpha/beta-Hydrolases"/>
    <property type="match status" value="1"/>
</dbReference>
<keyword evidence="6" id="KW-1185">Reference proteome</keyword>
<evidence type="ECO:0000313" key="5">
    <source>
        <dbReference type="EMBL" id="RDX41381.1"/>
    </source>
</evidence>
<keyword evidence="2 3" id="KW-0378">Hydrolase</keyword>
<sequence length="521" mass="55493">MSPLQASFQLFVLCAVVACPDALAAASTVTLDHATVIGTTNGSVTTFSGIPFAEPPIGDLRLRLPQPILGYNGTINATQPATQCIQIHPGIREDMPVEMLQDMGAYLPAVTGTEPDVPQDEDCLSVTVQVPSGTPPDAKLPVSFYIYGGGFATGSSVKFLGDALVARSIAIKQPVIYVVFNDRLNTFGFLGGKEVKEASVGNLGLHDQRLALKWVNKYISAFGGDPEKVTIWGASAGAGSVSLQMVTNGGNDEGLFRGAVMLSGSPFPNGDITHVQNYYDIIVEQTGCKNSTDTLDCGLALPWSPHADGVFLKAPAQHLVLDGGVSNVPFITSDALDEGTIFASGSFNVTYLYPDDPAQGSPFGTGNDDQLAPMYKRMAAFQGDVVFQAPRRFFLEQRSSKQPAWSYISKHGAFKGLGVPHLSDSISPLFVPSEVTDFVIQFTATLDTNGIPNQTVQWPKYDSHRRQILTLVDGGLELGNDTLRLGAMAGLTALTLAYPPQVGHASGVSSGRHVFYNNEMI</sequence>
<dbReference type="STRING" id="139420.A0A371CM72"/>
<dbReference type="EMBL" id="KZ857514">
    <property type="protein sequence ID" value="RDX41381.1"/>
    <property type="molecule type" value="Genomic_DNA"/>
</dbReference>
<dbReference type="Proteomes" id="UP000256964">
    <property type="component" value="Unassembled WGS sequence"/>
</dbReference>
<evidence type="ECO:0000259" key="4">
    <source>
        <dbReference type="Pfam" id="PF00135"/>
    </source>
</evidence>
<dbReference type="GO" id="GO:0016787">
    <property type="term" value="F:hydrolase activity"/>
    <property type="evidence" value="ECO:0007669"/>
    <property type="project" value="UniProtKB-KW"/>
</dbReference>
<dbReference type="PANTHER" id="PTHR11559">
    <property type="entry name" value="CARBOXYLESTERASE"/>
    <property type="match status" value="1"/>
</dbReference>
<name>A0A371CM72_9APHY</name>
<keyword evidence="3" id="KW-0732">Signal</keyword>
<dbReference type="InterPro" id="IPR002018">
    <property type="entry name" value="CarbesteraseB"/>
</dbReference>
<evidence type="ECO:0000313" key="6">
    <source>
        <dbReference type="Proteomes" id="UP000256964"/>
    </source>
</evidence>
<evidence type="ECO:0000256" key="1">
    <source>
        <dbReference type="ARBA" id="ARBA00005964"/>
    </source>
</evidence>
<dbReference type="InterPro" id="IPR019826">
    <property type="entry name" value="Carboxylesterase_B_AS"/>
</dbReference>
<dbReference type="OrthoDB" id="408631at2759"/>
<dbReference type="Gene3D" id="3.40.50.1820">
    <property type="entry name" value="alpha/beta hydrolase"/>
    <property type="match status" value="1"/>
</dbReference>
<feature type="chain" id="PRO_5016487523" description="Carboxylic ester hydrolase" evidence="3">
    <location>
        <begin position="25"/>
        <end position="521"/>
    </location>
</feature>
<dbReference type="InterPro" id="IPR050309">
    <property type="entry name" value="Type-B_Carboxylest/Lipase"/>
</dbReference>
<feature type="signal peptide" evidence="3">
    <location>
        <begin position="1"/>
        <end position="24"/>
    </location>
</feature>
<evidence type="ECO:0000256" key="2">
    <source>
        <dbReference type="ARBA" id="ARBA00022801"/>
    </source>
</evidence>
<accession>A0A371CM72</accession>
<proteinExistence type="inferred from homology"/>
<reference evidence="5 6" key="1">
    <citation type="journal article" date="2018" name="Biotechnol. Biofuels">
        <title>Integrative visual omics of the white-rot fungus Polyporus brumalis exposes the biotechnological potential of its oxidative enzymes for delignifying raw plant biomass.</title>
        <authorList>
            <person name="Miyauchi S."/>
            <person name="Rancon A."/>
            <person name="Drula E."/>
            <person name="Hage H."/>
            <person name="Chaduli D."/>
            <person name="Favel A."/>
            <person name="Grisel S."/>
            <person name="Henrissat B."/>
            <person name="Herpoel-Gimbert I."/>
            <person name="Ruiz-Duenas F.J."/>
            <person name="Chevret D."/>
            <person name="Hainaut M."/>
            <person name="Lin J."/>
            <person name="Wang M."/>
            <person name="Pangilinan J."/>
            <person name="Lipzen A."/>
            <person name="Lesage-Meessen L."/>
            <person name="Navarro D."/>
            <person name="Riley R."/>
            <person name="Grigoriev I.V."/>
            <person name="Zhou S."/>
            <person name="Raouche S."/>
            <person name="Rosso M.N."/>
        </authorList>
    </citation>
    <scope>NUCLEOTIDE SEQUENCE [LARGE SCALE GENOMIC DNA]</scope>
    <source>
        <strain evidence="5 6">BRFM 1820</strain>
    </source>
</reference>
<dbReference type="EC" id="3.1.1.-" evidence="3"/>
<dbReference type="Pfam" id="PF00135">
    <property type="entry name" value="COesterase"/>
    <property type="match status" value="1"/>
</dbReference>
<gene>
    <name evidence="5" type="ORF">OH76DRAFT_1423162</name>
</gene>
<evidence type="ECO:0000256" key="3">
    <source>
        <dbReference type="RuleBase" id="RU361235"/>
    </source>
</evidence>
<feature type="domain" description="Carboxylesterase type B" evidence="4">
    <location>
        <begin position="28"/>
        <end position="297"/>
    </location>
</feature>